<evidence type="ECO:0000313" key="1">
    <source>
        <dbReference type="EMBL" id="TCP63953.1"/>
    </source>
</evidence>
<dbReference type="InterPro" id="IPR052194">
    <property type="entry name" value="MESH1"/>
</dbReference>
<gene>
    <name evidence="1" type="ORF">EDD73_1133</name>
</gene>
<name>A0A4R2RLF3_9FIRM</name>
<proteinExistence type="predicted"/>
<dbReference type="PANTHER" id="PTHR46246">
    <property type="entry name" value="GUANOSINE-3',5'-BIS(DIPHOSPHATE) 3'-PYROPHOSPHOHYDROLASE MESH1"/>
    <property type="match status" value="1"/>
</dbReference>
<dbReference type="GO" id="GO:0008893">
    <property type="term" value="F:guanosine-3',5'-bis(diphosphate) 3'-diphosphatase activity"/>
    <property type="evidence" value="ECO:0007669"/>
    <property type="project" value="TreeGrafter"/>
</dbReference>
<comment type="caution">
    <text evidence="1">The sequence shown here is derived from an EMBL/GenBank/DDBJ whole genome shotgun (WGS) entry which is preliminary data.</text>
</comment>
<evidence type="ECO:0000313" key="2">
    <source>
        <dbReference type="Proteomes" id="UP000294813"/>
    </source>
</evidence>
<dbReference type="PANTHER" id="PTHR46246:SF1">
    <property type="entry name" value="GUANOSINE-3',5'-BIS(DIPHOSPHATE) 3'-PYROPHOSPHOHYDROLASE MESH1"/>
    <property type="match status" value="1"/>
</dbReference>
<dbReference type="RefSeq" id="WP_207668845.1">
    <property type="nucleotide sequence ID" value="NZ_JAOQNU010000012.1"/>
</dbReference>
<reference evidence="1 2" key="1">
    <citation type="submission" date="2019-03" db="EMBL/GenBank/DDBJ databases">
        <title>Genomic Encyclopedia of Type Strains, Phase IV (KMG-IV): sequencing the most valuable type-strain genomes for metagenomic binning, comparative biology and taxonomic classification.</title>
        <authorList>
            <person name="Goeker M."/>
        </authorList>
    </citation>
    <scope>NUCLEOTIDE SEQUENCE [LARGE SCALE GENOMIC DNA]</scope>
    <source>
        <strain evidence="1 2">DSM 11170</strain>
    </source>
</reference>
<keyword evidence="2" id="KW-1185">Reference proteome</keyword>
<sequence length="198" mass="22631">MDHLLNARFREALLFASQLHASQYRKLAKEEKAGNAKKIPYVGHLLAVAALVIDDGGTEDEAIAALLHDAAEDQGGEATLLRIEALFGNEVAAIVSACSDTMEEPKPEWEVRKRRYLEHLSDAPQKVLRVSCADKVHNAQSIIHDHRRVGDVVWNRFHRPKDRVIWYYDELAKIFRLKLQESILPYELERLVAEMKRL</sequence>
<organism evidence="1 2">
    <name type="scientific">Heliophilum fasciatum</name>
    <dbReference type="NCBI Taxonomy" id="35700"/>
    <lineage>
        <taxon>Bacteria</taxon>
        <taxon>Bacillati</taxon>
        <taxon>Bacillota</taxon>
        <taxon>Clostridia</taxon>
        <taxon>Eubacteriales</taxon>
        <taxon>Heliobacteriaceae</taxon>
        <taxon>Heliophilum</taxon>
    </lineage>
</organism>
<protein>
    <submittedName>
        <fullName evidence="1">HD domain-containing protein</fullName>
    </submittedName>
</protein>
<dbReference type="AlphaFoldDB" id="A0A4R2RLF3"/>
<dbReference type="SUPFAM" id="SSF109604">
    <property type="entry name" value="HD-domain/PDEase-like"/>
    <property type="match status" value="1"/>
</dbReference>
<dbReference type="Pfam" id="PF13328">
    <property type="entry name" value="HD_4"/>
    <property type="match status" value="1"/>
</dbReference>
<dbReference type="Gene3D" id="1.10.3210.10">
    <property type="entry name" value="Hypothetical protein af1432"/>
    <property type="match status" value="1"/>
</dbReference>
<dbReference type="Proteomes" id="UP000294813">
    <property type="component" value="Unassembled WGS sequence"/>
</dbReference>
<accession>A0A4R2RLF3</accession>
<dbReference type="EMBL" id="SLXT01000013">
    <property type="protein sequence ID" value="TCP63953.1"/>
    <property type="molecule type" value="Genomic_DNA"/>
</dbReference>